<evidence type="ECO:0000256" key="1">
    <source>
        <dbReference type="ARBA" id="ARBA00001275"/>
    </source>
</evidence>
<dbReference type="FunFam" id="3.40.50.2000:FF:000005">
    <property type="entry name" value="Alpha-1,4 glucan phosphorylase"/>
    <property type="match status" value="1"/>
</dbReference>
<dbReference type="AlphaFoldDB" id="M1Z0Z4"/>
<dbReference type="RefSeq" id="WP_005010066.1">
    <property type="nucleotide sequence ID" value="NZ_HG422173.1"/>
</dbReference>
<dbReference type="InParanoid" id="M1Z0Z4"/>
<dbReference type="Proteomes" id="UP000011704">
    <property type="component" value="Unassembled WGS sequence"/>
</dbReference>
<sequence length="828" mass="94938">MNDSVPDTKSSSPSETNGVDVIRDSISQHLKYSQAKSPRTATIMDYYNSIALTVRDRLVEKWIETQNRYFTKDPKRIYYLSMEYLVGRALSNYLVNLDFKKEVCRAIEKLGLELEEIEQSDIEAGLGNGGLGRLAACYMDSLATLGIPAGGYGMRYEYGIFYQKIIDGFQVETADNWLRKGYPWELPRPDYLYPIRFYGHVQHTSNKEGRGICHWVDSHDDVMAMAYDIPIPGYHNQTVNNLRLWSARSTREFDLGSFNEGDYVQAVTHKHESETLSKVLYPNDSNMQGKELRLKQEYFFVSASLQDILRRYKRNHSTFEQFPQKVAIQLNDTHPALAIPELIRLLMDREHRPWDEAWEITIKTFAYTNHTVLPEALEKWSVDLLQRVLPRHLEIIYHINQDFLNRVQVSHPGNNAMLEKVSIVEEKPVKSIRMSNLAIVGSHSVNGVAALHSDILKSRVFPEFNKLFPGRFINVTNGITQRLWLKSCNPALADLLNDTIGDKWVTDLSQMKKLRNFAEDENFQKRWRDVKMLNKIRLAKYIREDKALRMEINPNHLLDIQVKRIHEYKRQLLCLLHVIVLYNRFKENPNCDHVPRTVLFAGKAAPGYHMAKLIIKLITSVAKRVNQDGQTADKLRIVFIPNYSVNKAEGIIPGADLSEQISTAGMEASGTGNMKLALNGALTIGTLDGANVEIKNEVGEDNIFIFGLTAEQVDELKTRGYNPQGYYEQNGELKRAVGMIRDGYFSPDHPHLFQPLIDSLLVQGDRFMVLADFASYIKTQKEVEALFLQPNEWTRKSILNAAGMGLFSSDRAIRQYCEKIWNVHPLPK</sequence>
<evidence type="ECO:0000313" key="12">
    <source>
        <dbReference type="EMBL" id="CCQ91411.1"/>
    </source>
</evidence>
<reference evidence="12 13" key="1">
    <citation type="journal article" date="2013" name="Front. Microbiol.">
        <title>The genome of Nitrospina gracilis illuminates the metabolism and evolution of the major marine nitrite oxidizer.</title>
        <authorList>
            <person name="Luecker S."/>
            <person name="Nowka B."/>
            <person name="Rattei T."/>
            <person name="Spieck E."/>
            <person name="and Daims H."/>
        </authorList>
    </citation>
    <scope>NUCLEOTIDE SEQUENCE [LARGE SCALE GENOMIC DNA]</scope>
    <source>
        <strain evidence="12 13">3/211</strain>
    </source>
</reference>
<keyword evidence="8 11" id="KW-0119">Carbohydrate metabolism</keyword>
<comment type="caution">
    <text evidence="12">The sequence shown here is derived from an EMBL/GenBank/DDBJ whole genome shotgun (WGS) entry which is preliminary data.</text>
</comment>
<dbReference type="PANTHER" id="PTHR11468:SF3">
    <property type="entry name" value="GLYCOGEN PHOSPHORYLASE, LIVER FORM"/>
    <property type="match status" value="1"/>
</dbReference>
<proteinExistence type="inferred from homology"/>
<protein>
    <recommendedName>
        <fullName evidence="11">Alpha-1,4 glucan phosphorylase</fullName>
        <ecNumber evidence="11">2.4.1.1</ecNumber>
    </recommendedName>
</protein>
<dbReference type="NCBIfam" id="TIGR02093">
    <property type="entry name" value="P_ylase"/>
    <property type="match status" value="1"/>
</dbReference>
<comment type="function">
    <text evidence="9">Phosphorylase is an important allosteric enzyme in carbohydrate metabolism. Enzymes from different sources differ in their regulatory mechanisms and in their natural substrates. However, all known phosphorylases share catalytic and structural properties.</text>
</comment>
<evidence type="ECO:0000256" key="8">
    <source>
        <dbReference type="ARBA" id="ARBA00023277"/>
    </source>
</evidence>
<keyword evidence="7 10" id="KW-0663">Pyridoxal phosphate</keyword>
<evidence type="ECO:0000313" key="13">
    <source>
        <dbReference type="Proteomes" id="UP000011704"/>
    </source>
</evidence>
<evidence type="ECO:0000256" key="2">
    <source>
        <dbReference type="ARBA" id="ARBA00001933"/>
    </source>
</evidence>
<dbReference type="Pfam" id="PF00343">
    <property type="entry name" value="Phosphorylase"/>
    <property type="match status" value="1"/>
</dbReference>
<comment type="similarity">
    <text evidence="3 11">Belongs to the glycogen phosphorylase family.</text>
</comment>
<evidence type="ECO:0000256" key="4">
    <source>
        <dbReference type="ARBA" id="ARBA00022600"/>
    </source>
</evidence>
<dbReference type="FunFam" id="3.40.50.2000:FF:000002">
    <property type="entry name" value="Alpha-1,4 glucan phosphorylase"/>
    <property type="match status" value="1"/>
</dbReference>
<keyword evidence="5 11" id="KW-0328">Glycosyltransferase</keyword>
<dbReference type="FunCoup" id="M1Z0Z4">
    <property type="interactions" value="384"/>
</dbReference>
<dbReference type="Gene3D" id="3.40.50.2000">
    <property type="entry name" value="Glycogen Phosphorylase B"/>
    <property type="match status" value="2"/>
</dbReference>
<dbReference type="EMBL" id="CAQJ01000073">
    <property type="protein sequence ID" value="CCQ91411.1"/>
    <property type="molecule type" value="Genomic_DNA"/>
</dbReference>
<dbReference type="EC" id="2.4.1.1" evidence="11"/>
<evidence type="ECO:0000256" key="5">
    <source>
        <dbReference type="ARBA" id="ARBA00022676"/>
    </source>
</evidence>
<dbReference type="GO" id="GO:0005980">
    <property type="term" value="P:glycogen catabolic process"/>
    <property type="evidence" value="ECO:0007669"/>
    <property type="project" value="TreeGrafter"/>
</dbReference>
<evidence type="ECO:0000256" key="9">
    <source>
        <dbReference type="ARBA" id="ARBA00025174"/>
    </source>
</evidence>
<dbReference type="CDD" id="cd04300">
    <property type="entry name" value="GT35_Glycogen_Phosphorylase"/>
    <property type="match status" value="1"/>
</dbReference>
<evidence type="ECO:0000256" key="11">
    <source>
        <dbReference type="RuleBase" id="RU000587"/>
    </source>
</evidence>
<dbReference type="STRING" id="1266370.NITGR_660004"/>
<dbReference type="InterPro" id="IPR035090">
    <property type="entry name" value="Pyridoxal_P_attach_site"/>
</dbReference>
<dbReference type="SUPFAM" id="SSF53756">
    <property type="entry name" value="UDP-Glycosyltransferase/glycogen phosphorylase"/>
    <property type="match status" value="1"/>
</dbReference>
<dbReference type="OrthoDB" id="7229284at2"/>
<evidence type="ECO:0000256" key="10">
    <source>
        <dbReference type="PIRSR" id="PIRSR000460-1"/>
    </source>
</evidence>
<dbReference type="PIRSF" id="PIRSF000460">
    <property type="entry name" value="Pprylas_GlgP"/>
    <property type="match status" value="1"/>
</dbReference>
<evidence type="ECO:0000256" key="6">
    <source>
        <dbReference type="ARBA" id="ARBA00022679"/>
    </source>
</evidence>
<organism evidence="12 13">
    <name type="scientific">Nitrospina gracilis (strain 3/211)</name>
    <dbReference type="NCBI Taxonomy" id="1266370"/>
    <lineage>
        <taxon>Bacteria</taxon>
        <taxon>Pseudomonadati</taxon>
        <taxon>Nitrospinota/Tectimicrobiota group</taxon>
        <taxon>Nitrospinota</taxon>
        <taxon>Nitrospinia</taxon>
        <taxon>Nitrospinales</taxon>
        <taxon>Nitrospinaceae</taxon>
        <taxon>Nitrospina</taxon>
    </lineage>
</organism>
<feature type="modified residue" description="N6-(pyridoxal phosphate)lysine" evidence="10">
    <location>
        <position position="675"/>
    </location>
</feature>
<dbReference type="HOGENOM" id="CLU_010198_1_1_0"/>
<dbReference type="InterPro" id="IPR011833">
    <property type="entry name" value="Glycg_phsphrylas"/>
</dbReference>
<evidence type="ECO:0000256" key="7">
    <source>
        <dbReference type="ARBA" id="ARBA00022898"/>
    </source>
</evidence>
<comment type="function">
    <text evidence="11">Allosteric enzyme that catalyzes the rate-limiting step in glycogen catabolism, the phosphorolytic cleavage of glycogen to produce glucose-1-phosphate, and plays a central role in maintaining cellular and organismal glucose homeostasis.</text>
</comment>
<dbReference type="PROSITE" id="PS00102">
    <property type="entry name" value="PHOSPHORYLASE"/>
    <property type="match status" value="1"/>
</dbReference>
<dbReference type="GO" id="GO:0030170">
    <property type="term" value="F:pyridoxal phosphate binding"/>
    <property type="evidence" value="ECO:0007669"/>
    <property type="project" value="InterPro"/>
</dbReference>
<keyword evidence="6 11" id="KW-0808">Transferase</keyword>
<comment type="catalytic activity">
    <reaction evidence="1 11">
        <text>[(1-&gt;4)-alpha-D-glucosyl](n) + phosphate = [(1-&gt;4)-alpha-D-glucosyl](n-1) + alpha-D-glucose 1-phosphate</text>
        <dbReference type="Rhea" id="RHEA:41732"/>
        <dbReference type="Rhea" id="RHEA-COMP:9584"/>
        <dbReference type="Rhea" id="RHEA-COMP:9586"/>
        <dbReference type="ChEBI" id="CHEBI:15444"/>
        <dbReference type="ChEBI" id="CHEBI:43474"/>
        <dbReference type="ChEBI" id="CHEBI:58601"/>
        <dbReference type="EC" id="2.4.1.1"/>
    </reaction>
</comment>
<dbReference type="PANTHER" id="PTHR11468">
    <property type="entry name" value="GLYCOGEN PHOSPHORYLASE"/>
    <property type="match status" value="1"/>
</dbReference>
<accession>M1Z0Z4</accession>
<comment type="cofactor">
    <cofactor evidence="2 11">
        <name>pyridoxal 5'-phosphate</name>
        <dbReference type="ChEBI" id="CHEBI:597326"/>
    </cofactor>
</comment>
<dbReference type="GO" id="GO:0008184">
    <property type="term" value="F:glycogen phosphorylase activity"/>
    <property type="evidence" value="ECO:0007669"/>
    <property type="project" value="InterPro"/>
</dbReference>
<dbReference type="GO" id="GO:0005737">
    <property type="term" value="C:cytoplasm"/>
    <property type="evidence" value="ECO:0007669"/>
    <property type="project" value="TreeGrafter"/>
</dbReference>
<evidence type="ECO:0000256" key="3">
    <source>
        <dbReference type="ARBA" id="ARBA00006047"/>
    </source>
</evidence>
<gene>
    <name evidence="12" type="primary">glgP</name>
    <name evidence="12" type="ORF">NITGR_660004</name>
</gene>
<dbReference type="InterPro" id="IPR000811">
    <property type="entry name" value="Glyco_trans_35"/>
</dbReference>
<name>M1Z0Z4_NITG3</name>
<keyword evidence="13" id="KW-1185">Reference proteome</keyword>
<keyword evidence="4" id="KW-0321">Glycogen metabolism</keyword>